<gene>
    <name evidence="2" type="ORF">SAMN05443574_13512</name>
</gene>
<reference evidence="2 3" key="1">
    <citation type="submission" date="2016-10" db="EMBL/GenBank/DDBJ databases">
        <authorList>
            <person name="de Groot N.N."/>
        </authorList>
    </citation>
    <scope>NUCLEOTIDE SEQUENCE [LARGE SCALE GENOMIC DNA]</scope>
    <source>
        <strain evidence="2 3">DSM 3756</strain>
    </source>
</reference>
<dbReference type="Proteomes" id="UP000182573">
    <property type="component" value="Unassembled WGS sequence"/>
</dbReference>
<protein>
    <submittedName>
        <fullName evidence="2">Uncharacterized protein</fullName>
    </submittedName>
</protein>
<dbReference type="AlphaFoldDB" id="A0A1H3B0I1"/>
<accession>A0A1H3B0I1</accession>
<evidence type="ECO:0000256" key="1">
    <source>
        <dbReference type="SAM" id="MobiDB-lite"/>
    </source>
</evidence>
<feature type="region of interest" description="Disordered" evidence="1">
    <location>
        <begin position="1"/>
        <end position="25"/>
    </location>
</feature>
<feature type="region of interest" description="Disordered" evidence="1">
    <location>
        <begin position="51"/>
        <end position="70"/>
    </location>
</feature>
<proteinExistence type="predicted"/>
<feature type="compositionally biased region" description="Polar residues" evidence="1">
    <location>
        <begin position="13"/>
        <end position="24"/>
    </location>
</feature>
<organism evidence="2 3">
    <name type="scientific">Haloarcula vallismortis</name>
    <name type="common">Halobacterium vallismortis</name>
    <dbReference type="NCBI Taxonomy" id="28442"/>
    <lineage>
        <taxon>Archaea</taxon>
        <taxon>Methanobacteriati</taxon>
        <taxon>Methanobacteriota</taxon>
        <taxon>Stenosarchaea group</taxon>
        <taxon>Halobacteria</taxon>
        <taxon>Halobacteriales</taxon>
        <taxon>Haloarculaceae</taxon>
        <taxon>Haloarcula</taxon>
    </lineage>
</organism>
<evidence type="ECO:0000313" key="3">
    <source>
        <dbReference type="Proteomes" id="UP000182573"/>
    </source>
</evidence>
<sequence>MSLAASCPAGARTQKTMSDNSIPVSTEMRNRLRRKKGYDRTYDEFFAELLEDDDEIAHTERNASPEARSQ</sequence>
<dbReference type="EMBL" id="FNOF01000035">
    <property type="protein sequence ID" value="SDX35452.1"/>
    <property type="molecule type" value="Genomic_DNA"/>
</dbReference>
<evidence type="ECO:0000313" key="2">
    <source>
        <dbReference type="EMBL" id="SDX35452.1"/>
    </source>
</evidence>
<feature type="compositionally biased region" description="Basic and acidic residues" evidence="1">
    <location>
        <begin position="56"/>
        <end position="70"/>
    </location>
</feature>
<name>A0A1H3B0I1_HALVA</name>